<accession>A0A1Y2MHZ7</accession>
<comment type="pathway">
    <text evidence="1">Carbohydrate degradation; glycolysis; D-glyceraldehyde 3-phosphate and glycerone phosphate from D-glucose: step 4/4.</text>
</comment>
<keyword evidence="5" id="KW-0456">Lyase</keyword>
<dbReference type="Proteomes" id="UP000194360">
    <property type="component" value="Unassembled WGS sequence"/>
</dbReference>
<feature type="region of interest" description="Disordered" evidence="7">
    <location>
        <begin position="304"/>
        <end position="325"/>
    </location>
</feature>
<dbReference type="Pfam" id="PF00274">
    <property type="entry name" value="Glycolytic"/>
    <property type="match status" value="1"/>
</dbReference>
<evidence type="ECO:0000256" key="2">
    <source>
        <dbReference type="ARBA" id="ARBA00010387"/>
    </source>
</evidence>
<sequence>MRSLLSSGRGVMVLSPLQTQVAKALRRAGLSTDVGSVADFIEVVLGLPMLDRVVSGVLLDASAMASSDRPRSWSAPAGVRVGADVSGTVPLRLRDSGAYLECRIARLASAGVTFSGWTHIAGAELTSDESSRRTALAVSWAKASSAVGLPALLSCTINPPARASMSVAERAHRVAVDELMMAFRSGRVDLGNIVLAVNVVVPGPLAWDVASADDVAYATARSLGGAGHESFAGVAVGGNASSADLLASLYALHGRRLPYPLGFRVDGTILSAIAAVWKGRPDHVDRARRELRAHLDGLAMVGRVERPLRKPGESPTARSSASARP</sequence>
<proteinExistence type="inferred from homology"/>
<evidence type="ECO:0000256" key="6">
    <source>
        <dbReference type="ARBA" id="ARBA00029799"/>
    </source>
</evidence>
<reference evidence="8 9" key="1">
    <citation type="submission" date="2016-09" db="EMBL/GenBank/DDBJ databases">
        <title>Pseudonocardia autotrophica DSM535, a candidate organism with high potential of specific P450 cytochromes.</title>
        <authorList>
            <person name="Grumaz C."/>
            <person name="Vainshtein Y."/>
            <person name="Kirstahler P."/>
            <person name="Sohn K."/>
        </authorList>
    </citation>
    <scope>NUCLEOTIDE SEQUENCE [LARGE SCALE GENOMIC DNA]</scope>
    <source>
        <strain evidence="8 9">DSM 535</strain>
    </source>
</reference>
<dbReference type="InterPro" id="IPR000741">
    <property type="entry name" value="FBA_I"/>
</dbReference>
<dbReference type="RefSeq" id="WP_085916630.1">
    <property type="nucleotide sequence ID" value="NZ_AP018920.1"/>
</dbReference>
<dbReference type="GO" id="GO:0004332">
    <property type="term" value="F:fructose-bisphosphate aldolase activity"/>
    <property type="evidence" value="ECO:0007669"/>
    <property type="project" value="UniProtKB-EC"/>
</dbReference>
<evidence type="ECO:0000313" key="8">
    <source>
        <dbReference type="EMBL" id="OSY34701.1"/>
    </source>
</evidence>
<dbReference type="GO" id="GO:0006096">
    <property type="term" value="P:glycolytic process"/>
    <property type="evidence" value="ECO:0007669"/>
    <property type="project" value="UniProtKB-UniPathway"/>
</dbReference>
<keyword evidence="4" id="KW-0324">Glycolysis</keyword>
<evidence type="ECO:0000313" key="9">
    <source>
        <dbReference type="Proteomes" id="UP000194360"/>
    </source>
</evidence>
<evidence type="ECO:0000256" key="3">
    <source>
        <dbReference type="ARBA" id="ARBA00013068"/>
    </source>
</evidence>
<protein>
    <recommendedName>
        <fullName evidence="3">fructose-bisphosphate aldolase</fullName>
        <ecNumber evidence="3">4.1.2.13</ecNumber>
    </recommendedName>
    <alternativeName>
        <fullName evidence="6">Fructose-bisphosphate aldolase class I</fullName>
    </alternativeName>
</protein>
<evidence type="ECO:0000256" key="4">
    <source>
        <dbReference type="ARBA" id="ARBA00023152"/>
    </source>
</evidence>
<dbReference type="EMBL" id="MIGB01000069">
    <property type="protein sequence ID" value="OSY34701.1"/>
    <property type="molecule type" value="Genomic_DNA"/>
</dbReference>
<dbReference type="AlphaFoldDB" id="A0A1Y2MHZ7"/>
<dbReference type="UniPathway" id="UPA00109">
    <property type="reaction ID" value="UER00183"/>
</dbReference>
<dbReference type="InterPro" id="IPR013785">
    <property type="entry name" value="Aldolase_TIM"/>
</dbReference>
<comment type="similarity">
    <text evidence="2">Belongs to the class I fructose-bisphosphate aldolase family.</text>
</comment>
<comment type="caution">
    <text evidence="8">The sequence shown here is derived from an EMBL/GenBank/DDBJ whole genome shotgun (WGS) entry which is preliminary data.</text>
</comment>
<keyword evidence="9" id="KW-1185">Reference proteome</keyword>
<dbReference type="Gene3D" id="3.20.20.70">
    <property type="entry name" value="Aldolase class I"/>
    <property type="match status" value="1"/>
</dbReference>
<evidence type="ECO:0000256" key="5">
    <source>
        <dbReference type="ARBA" id="ARBA00023239"/>
    </source>
</evidence>
<evidence type="ECO:0000256" key="1">
    <source>
        <dbReference type="ARBA" id="ARBA00004714"/>
    </source>
</evidence>
<organism evidence="8 9">
    <name type="scientific">Pseudonocardia autotrophica</name>
    <name type="common">Amycolata autotrophica</name>
    <name type="synonym">Nocardia autotrophica</name>
    <dbReference type="NCBI Taxonomy" id="2074"/>
    <lineage>
        <taxon>Bacteria</taxon>
        <taxon>Bacillati</taxon>
        <taxon>Actinomycetota</taxon>
        <taxon>Actinomycetes</taxon>
        <taxon>Pseudonocardiales</taxon>
        <taxon>Pseudonocardiaceae</taxon>
        <taxon>Pseudonocardia</taxon>
    </lineage>
</organism>
<dbReference type="EC" id="4.1.2.13" evidence="3"/>
<evidence type="ECO:0000256" key="7">
    <source>
        <dbReference type="SAM" id="MobiDB-lite"/>
    </source>
</evidence>
<dbReference type="SUPFAM" id="SSF51569">
    <property type="entry name" value="Aldolase"/>
    <property type="match status" value="1"/>
</dbReference>
<name>A0A1Y2MHZ7_PSEAH</name>
<gene>
    <name evidence="8" type="ORF">BG845_06589</name>
</gene>
<dbReference type="STRING" id="2074.BG845_06589"/>